<dbReference type="Gene3D" id="3.40.50.410">
    <property type="entry name" value="von Willebrand factor, type A domain"/>
    <property type="match status" value="1"/>
</dbReference>
<dbReference type="SUPFAM" id="SSF53300">
    <property type="entry name" value="vWA-like"/>
    <property type="match status" value="1"/>
</dbReference>
<evidence type="ECO:0000256" key="1">
    <source>
        <dbReference type="SAM" id="Phobius"/>
    </source>
</evidence>
<evidence type="ECO:0000259" key="2">
    <source>
        <dbReference type="PROSITE" id="PS50234"/>
    </source>
</evidence>
<evidence type="ECO:0000313" key="3">
    <source>
        <dbReference type="EMBL" id="MCM2369934.1"/>
    </source>
</evidence>
<dbReference type="InterPro" id="IPR002035">
    <property type="entry name" value="VWF_A"/>
</dbReference>
<dbReference type="RefSeq" id="WP_250927604.1">
    <property type="nucleotide sequence ID" value="NZ_JAMQBK010000015.1"/>
</dbReference>
<dbReference type="CDD" id="cd00198">
    <property type="entry name" value="vWFA"/>
    <property type="match status" value="1"/>
</dbReference>
<dbReference type="Gene3D" id="3.40.50.880">
    <property type="match status" value="1"/>
</dbReference>
<reference evidence="3 4" key="1">
    <citation type="journal article" date="2022" name="Syst. Appl. Microbiol.">
        <title>Rhodopirellula aestuarii sp. nov., a novel member of the genus Rhodopirellula isolated from brackish sediments collected in the Tagus River estuary, Portugal.</title>
        <authorList>
            <person name="Vitorino I.R."/>
            <person name="Klimek D."/>
            <person name="Calusinska M."/>
            <person name="Lobo-da-Cunha A."/>
            <person name="Vasconcelos V."/>
            <person name="Lage O.M."/>
        </authorList>
    </citation>
    <scope>NUCLEOTIDE SEQUENCE [LARGE SCALE GENOMIC DNA]</scope>
    <source>
        <strain evidence="3 4">ICT_H3.1</strain>
    </source>
</reference>
<comment type="caution">
    <text evidence="3">The sequence shown here is derived from an EMBL/GenBank/DDBJ whole genome shotgun (WGS) entry which is preliminary data.</text>
</comment>
<dbReference type="NCBIfam" id="TIGR02226">
    <property type="entry name" value="two_anch"/>
    <property type="match status" value="1"/>
</dbReference>
<sequence length="698" mass="76877">MSLLFPIYFAGALAIGLPILFHLIRRQPKGNVRFSSLMFLRPTPPRLTRRSRLDNWPLLLCRALALLLLAAAFTRPFFRSAASTELTAPGKRLVIAIDTSASMKRTGVWDDAMNAVNELVADLSSSDEVAIVTFDQTPQVQFSFEQSRVPSADRVALIQSLLEGIAPTWKSTDLGTVIPFCAELASTYESEESEGVSELPASLILVSDMQTGGGIEKLQSFAWPESLRLEVRQITAKETSNAWALVLSAAADSSELRARDVAAAGANLGGPDSDSIRVRVSNSESSDRSRFDVAWVGADSTLMNVQSVQVLPGQSQIIRMRRPENTAVALRVSGDEVGFDNDRYFVDAEAKQYELLLFENEPSQIDPRDSLAYYINRVPLGNERRNVSVKRGDFDSNTEIDVKKTLLVVIVDPLEDAAMQRLEAYAESGGTVLCVVTAANPEWQRTTASALASPTLRLTEAEVDDYAMLSNINFRHPLFSSMAEPQFNDFTKVRFWSCRTLQDVGSDVEVLASFDNDTPAFLQRCVGKGRIVVMAAGWQPNESQLALSTKFIPLMFNLVGMSVSAKDEVRSYLTGEQIVVTDTASIVTPSGEVSVVGSNDEAALLDEPGIYQKQVDGVDDSFAVNLAESESHLEPIDVSLLERFGINLADWTPKEVKLAEERQMRDIELESNQKLWQWLLIGSLVFLGGETLLVRRQT</sequence>
<dbReference type="SUPFAM" id="SSF52317">
    <property type="entry name" value="Class I glutamine amidotransferase-like"/>
    <property type="match status" value="1"/>
</dbReference>
<dbReference type="PANTHER" id="PTHR37464">
    <property type="entry name" value="BLL2463 PROTEIN"/>
    <property type="match status" value="1"/>
</dbReference>
<dbReference type="InterPro" id="IPR029062">
    <property type="entry name" value="Class_I_gatase-like"/>
</dbReference>
<keyword evidence="1" id="KW-0812">Transmembrane</keyword>
<dbReference type="Pfam" id="PF13519">
    <property type="entry name" value="VWA_2"/>
    <property type="match status" value="1"/>
</dbReference>
<feature type="transmembrane region" description="Helical" evidence="1">
    <location>
        <begin position="56"/>
        <end position="78"/>
    </location>
</feature>
<feature type="domain" description="VWFA" evidence="2">
    <location>
        <begin position="92"/>
        <end position="257"/>
    </location>
</feature>
<dbReference type="Proteomes" id="UP001202961">
    <property type="component" value="Unassembled WGS sequence"/>
</dbReference>
<protein>
    <submittedName>
        <fullName evidence="3">BatA domain-containing protein</fullName>
    </submittedName>
</protein>
<proteinExistence type="predicted"/>
<keyword evidence="4" id="KW-1185">Reference proteome</keyword>
<keyword evidence="1" id="KW-1133">Transmembrane helix</keyword>
<name>A0ABT0TZA0_9BACT</name>
<dbReference type="InterPro" id="IPR036465">
    <property type="entry name" value="vWFA_dom_sf"/>
</dbReference>
<dbReference type="Pfam" id="PF07584">
    <property type="entry name" value="BatA"/>
    <property type="match status" value="1"/>
</dbReference>
<dbReference type="InterPro" id="IPR024163">
    <property type="entry name" value="Aerotolerance_reg_N"/>
</dbReference>
<organism evidence="3 4">
    <name type="scientific">Aporhodopirellula aestuarii</name>
    <dbReference type="NCBI Taxonomy" id="2950107"/>
    <lineage>
        <taxon>Bacteria</taxon>
        <taxon>Pseudomonadati</taxon>
        <taxon>Planctomycetota</taxon>
        <taxon>Planctomycetia</taxon>
        <taxon>Pirellulales</taxon>
        <taxon>Pirellulaceae</taxon>
        <taxon>Aporhodopirellula</taxon>
    </lineage>
</organism>
<dbReference type="InterPro" id="IPR011933">
    <property type="entry name" value="Double_TM_dom"/>
</dbReference>
<evidence type="ECO:0000313" key="4">
    <source>
        <dbReference type="Proteomes" id="UP001202961"/>
    </source>
</evidence>
<keyword evidence="1" id="KW-0472">Membrane</keyword>
<dbReference type="PROSITE" id="PS50234">
    <property type="entry name" value="VWFA"/>
    <property type="match status" value="1"/>
</dbReference>
<feature type="transmembrane region" description="Helical" evidence="1">
    <location>
        <begin position="6"/>
        <end position="24"/>
    </location>
</feature>
<dbReference type="EMBL" id="JAMQBK010000015">
    <property type="protein sequence ID" value="MCM2369934.1"/>
    <property type="molecule type" value="Genomic_DNA"/>
</dbReference>
<dbReference type="PANTHER" id="PTHR37464:SF1">
    <property type="entry name" value="BLL2463 PROTEIN"/>
    <property type="match status" value="1"/>
</dbReference>
<accession>A0ABT0TZA0</accession>
<gene>
    <name evidence="3" type="ORF">NB063_04780</name>
</gene>